<dbReference type="InterPro" id="IPR043129">
    <property type="entry name" value="ATPase_NBD"/>
</dbReference>
<keyword evidence="3" id="KW-1185">Reference proteome</keyword>
<dbReference type="InterPro" id="IPR000600">
    <property type="entry name" value="ROK"/>
</dbReference>
<organism evidence="2 3">
    <name type="scientific">Microbacterium plantarum</name>
    <dbReference type="NCBI Taxonomy" id="1816425"/>
    <lineage>
        <taxon>Bacteria</taxon>
        <taxon>Bacillati</taxon>
        <taxon>Actinomycetota</taxon>
        <taxon>Actinomycetes</taxon>
        <taxon>Micrococcales</taxon>
        <taxon>Microbacteriaceae</taxon>
        <taxon>Microbacterium</taxon>
    </lineage>
</organism>
<dbReference type="RefSeq" id="WP_114587857.1">
    <property type="nucleotide sequence ID" value="NZ_JAQZCF010000001.1"/>
</dbReference>
<dbReference type="Proteomes" id="UP001589643">
    <property type="component" value="Unassembled WGS sequence"/>
</dbReference>
<dbReference type="PANTHER" id="PTHR18964:SF146">
    <property type="entry name" value="POLYPHOSPHATE GLUCOKINASE"/>
    <property type="match status" value="1"/>
</dbReference>
<dbReference type="Gene3D" id="3.30.420.40">
    <property type="match status" value="2"/>
</dbReference>
<name>A0ABV5ES66_9MICO</name>
<protein>
    <submittedName>
        <fullName evidence="2">Polyphosphate--glucose phosphotransferase</fullName>
        <ecNumber evidence="2">2.7.1.63</ecNumber>
    </submittedName>
</protein>
<evidence type="ECO:0000313" key="2">
    <source>
        <dbReference type="EMBL" id="MFB8892810.1"/>
    </source>
</evidence>
<comment type="caution">
    <text evidence="2">The sequence shown here is derived from an EMBL/GenBank/DDBJ whole genome shotgun (WGS) entry which is preliminary data.</text>
</comment>
<accession>A0ABV5ES66</accession>
<dbReference type="CDD" id="cd24058">
    <property type="entry name" value="ASKHA_NBD_ROK_PPGK"/>
    <property type="match status" value="1"/>
</dbReference>
<reference evidence="2 3" key="1">
    <citation type="submission" date="2024-08" db="EMBL/GenBank/DDBJ databases">
        <title>Heavy metals resistant antinobacteria isolated from wastewater.</title>
        <authorList>
            <person name="Roman Ponce B."/>
            <person name="Blanco Mercado M.A."/>
            <person name="Avila Aldana I.N."/>
            <person name="Morales Arrieta S."/>
        </authorList>
    </citation>
    <scope>NUCLEOTIDE SEQUENCE [LARGE SCALE GENOMIC DNA]</scope>
    <source>
        <strain evidence="3">sma-1</strain>
    </source>
</reference>
<dbReference type="PANTHER" id="PTHR18964">
    <property type="entry name" value="ROK (REPRESSOR, ORF, KINASE) FAMILY"/>
    <property type="match status" value="1"/>
</dbReference>
<keyword evidence="2" id="KW-0808">Transferase</keyword>
<proteinExistence type="inferred from homology"/>
<dbReference type="GO" id="GO:0047330">
    <property type="term" value="F:polyphosphate-glucose phosphotransferase activity"/>
    <property type="evidence" value="ECO:0007669"/>
    <property type="project" value="UniProtKB-EC"/>
</dbReference>
<sequence>MSASATRAVGVDIGGTGIKGAVVDLSTGELLTDRIKVATPHGAEPEDVLDAVKVVLDRLEVTDAGDVPLGVAFPAIVKNGRTLSAANVADTWIDFEAESFFEKGLGRQIHFANDADVAGVAELRYGAARDQDGLVILTTLGTGIGSAMIYNGVLIPNSELGHVHRAKHGKDAEAWAAYSAMERDELDWPEWAERLQWYYSHIEFLFSPDLFVVGGGVSKHADKFLPLLDLKTPIVPAVHRNNAGIIGAAALALAGERPGVLDETTEDLAGTTAH</sequence>
<dbReference type="SUPFAM" id="SSF53067">
    <property type="entry name" value="Actin-like ATPase domain"/>
    <property type="match status" value="1"/>
</dbReference>
<evidence type="ECO:0000313" key="3">
    <source>
        <dbReference type="Proteomes" id="UP001589643"/>
    </source>
</evidence>
<dbReference type="Pfam" id="PF00480">
    <property type="entry name" value="ROK"/>
    <property type="match status" value="1"/>
</dbReference>
<dbReference type="NCBIfam" id="NF045942">
    <property type="entry name" value="PolPhglucPhase"/>
    <property type="match status" value="1"/>
</dbReference>
<comment type="similarity">
    <text evidence="1">Belongs to the ROK (NagC/XylR) family.</text>
</comment>
<evidence type="ECO:0000256" key="1">
    <source>
        <dbReference type="ARBA" id="ARBA00006479"/>
    </source>
</evidence>
<dbReference type="EC" id="2.7.1.63" evidence="2"/>
<dbReference type="EMBL" id="JBHLHV010000001">
    <property type="protein sequence ID" value="MFB8892810.1"/>
    <property type="molecule type" value="Genomic_DNA"/>
</dbReference>
<gene>
    <name evidence="2" type="primary">ppgK</name>
    <name evidence="2" type="ORF">AB7P39_08110</name>
</gene>